<dbReference type="Gene3D" id="3.40.33.10">
    <property type="entry name" value="CAP"/>
    <property type="match status" value="1"/>
</dbReference>
<keyword evidence="2" id="KW-0812">Transmembrane</keyword>
<evidence type="ECO:0000313" key="3">
    <source>
        <dbReference type="EMBL" id="TWD81878.1"/>
    </source>
</evidence>
<feature type="region of interest" description="Disordered" evidence="1">
    <location>
        <begin position="65"/>
        <end position="242"/>
    </location>
</feature>
<evidence type="ECO:0000256" key="1">
    <source>
        <dbReference type="SAM" id="MobiDB-lite"/>
    </source>
</evidence>
<sequence>MSQPGAGARRRRSKRSAPQPSRVRRPLVALASVILVITPISWILLHEPQSDQADASVPYVTRDDDTYITASNEPVAKTTDPPAKKTPTPTPTAGTPKPSATPTAGETATPTADPTDRPTRVPSSAPTEDEPTSTPSDAPSTRPTAGPRPTEDGSVTPTVKPTSPKPTEPPDDGDMNGAEEELFTLIDNERQSRGCAPLDRDTSLTHGARDDAESRAASGSVNSTGSSSASTGGDSMSAKSAFSKLKSENSVVLFKCSFDELGVGRGDDERKEGLCPIPLLCTTKTRVAWVVDFS</sequence>
<dbReference type="RefSeq" id="WP_145807087.1">
    <property type="nucleotide sequence ID" value="NZ_VIVK01000001.1"/>
</dbReference>
<dbReference type="OrthoDB" id="3826367at2"/>
<gene>
    <name evidence="3" type="ORF">FB561_3002</name>
</gene>
<feature type="compositionally biased region" description="Low complexity" evidence="1">
    <location>
        <begin position="216"/>
        <end position="238"/>
    </location>
</feature>
<feature type="compositionally biased region" description="Acidic residues" evidence="1">
    <location>
        <begin position="169"/>
        <end position="182"/>
    </location>
</feature>
<keyword evidence="2" id="KW-0472">Membrane</keyword>
<dbReference type="AlphaFoldDB" id="A0A561BSJ5"/>
<dbReference type="PRINTS" id="PR01217">
    <property type="entry name" value="PRICHEXTENSN"/>
</dbReference>
<evidence type="ECO:0000313" key="4">
    <source>
        <dbReference type="Proteomes" id="UP000318380"/>
    </source>
</evidence>
<dbReference type="InterPro" id="IPR035940">
    <property type="entry name" value="CAP_sf"/>
</dbReference>
<feature type="compositionally biased region" description="Basic and acidic residues" evidence="1">
    <location>
        <begin position="187"/>
        <end position="214"/>
    </location>
</feature>
<organism evidence="3 4">
    <name type="scientific">Kribbella amoyensis</name>
    <dbReference type="NCBI Taxonomy" id="996641"/>
    <lineage>
        <taxon>Bacteria</taxon>
        <taxon>Bacillati</taxon>
        <taxon>Actinomycetota</taxon>
        <taxon>Actinomycetes</taxon>
        <taxon>Propionibacteriales</taxon>
        <taxon>Kribbellaceae</taxon>
        <taxon>Kribbella</taxon>
    </lineage>
</organism>
<name>A0A561BSJ5_9ACTN</name>
<dbReference type="Proteomes" id="UP000318380">
    <property type="component" value="Unassembled WGS sequence"/>
</dbReference>
<accession>A0A561BSJ5</accession>
<comment type="caution">
    <text evidence="3">The sequence shown here is derived from an EMBL/GenBank/DDBJ whole genome shotgun (WGS) entry which is preliminary data.</text>
</comment>
<feature type="compositionally biased region" description="Low complexity" evidence="1">
    <location>
        <begin position="74"/>
        <end position="113"/>
    </location>
</feature>
<protein>
    <submittedName>
        <fullName evidence="3">Uncharacterized protein</fullName>
    </submittedName>
</protein>
<dbReference type="EMBL" id="VIVK01000001">
    <property type="protein sequence ID" value="TWD81878.1"/>
    <property type="molecule type" value="Genomic_DNA"/>
</dbReference>
<proteinExistence type="predicted"/>
<keyword evidence="4" id="KW-1185">Reference proteome</keyword>
<reference evidence="3 4" key="1">
    <citation type="submission" date="2019-06" db="EMBL/GenBank/DDBJ databases">
        <title>Sequencing the genomes of 1000 actinobacteria strains.</title>
        <authorList>
            <person name="Klenk H.-P."/>
        </authorList>
    </citation>
    <scope>NUCLEOTIDE SEQUENCE [LARGE SCALE GENOMIC DNA]</scope>
    <source>
        <strain evidence="3 4">DSM 24683</strain>
    </source>
</reference>
<feature type="region of interest" description="Disordered" evidence="1">
    <location>
        <begin position="1"/>
        <end position="26"/>
    </location>
</feature>
<evidence type="ECO:0000256" key="2">
    <source>
        <dbReference type="SAM" id="Phobius"/>
    </source>
</evidence>
<feature type="compositionally biased region" description="Polar residues" evidence="1">
    <location>
        <begin position="121"/>
        <end position="143"/>
    </location>
</feature>
<feature type="transmembrane region" description="Helical" evidence="2">
    <location>
        <begin position="27"/>
        <end position="45"/>
    </location>
</feature>
<keyword evidence="2" id="KW-1133">Transmembrane helix</keyword>